<dbReference type="Proteomes" id="UP000078595">
    <property type="component" value="Chromosome 6"/>
</dbReference>
<sequence length="305" mass="34109">MPKLSSTLTYKLLRRWDHLLRTFSTPLIPRWEVWSDASGTGYGGHLGPQSKPLDVWQDTHHYLSGGKGSTELIEAKALLLSLRKWCNELKGKKVWCYIDNYQVYQTLSHRYKYASIFHLSIHNKRRGLFFTSNPLQNPLQHLSPYSAFLSSPIPFIVASTSTTTTTTTSNLKYTHQTKFEEDAQSDTVTNPSTNSCTGTNTTTGRTNRPFTKSPQVKKIFDEIDDLINEYGITIKARWVWGKDNFLADKLSRLGNGNGRGTLTPHVLELLNVAASTSTTPTPGLNTGIGTSANTKKVSPDETRVP</sequence>
<reference evidence="3" key="3">
    <citation type="submission" date="2024-02" db="EMBL/GenBank/DDBJ databases">
        <title>Comparative genomics of Cryptococcus and Kwoniella reveals pathogenesis evolution and contrasting modes of karyotype evolution via chromosome fusion or intercentromeric recombination.</title>
        <authorList>
            <person name="Coelho M.A."/>
            <person name="David-Palma M."/>
            <person name="Shea T."/>
            <person name="Bowers K."/>
            <person name="McGinley-Smith S."/>
            <person name="Mohammad A.W."/>
            <person name="Gnirke A."/>
            <person name="Yurkov A.M."/>
            <person name="Nowrousian M."/>
            <person name="Sun S."/>
            <person name="Cuomo C.A."/>
            <person name="Heitman J."/>
        </authorList>
    </citation>
    <scope>NUCLEOTIDE SEQUENCE</scope>
    <source>
        <strain evidence="3">CBS 10117</strain>
    </source>
</reference>
<feature type="compositionally biased region" description="Low complexity" evidence="1">
    <location>
        <begin position="189"/>
        <end position="211"/>
    </location>
</feature>
<dbReference type="STRING" id="1296121.A0A1A6A3C6"/>
<feature type="region of interest" description="Disordered" evidence="1">
    <location>
        <begin position="181"/>
        <end position="211"/>
    </location>
</feature>
<dbReference type="GeneID" id="28969118"/>
<name>A0A1A6A3C6_9TREE</name>
<organism evidence="2">
    <name type="scientific">Kwoniella dejecticola CBS 10117</name>
    <dbReference type="NCBI Taxonomy" id="1296121"/>
    <lineage>
        <taxon>Eukaryota</taxon>
        <taxon>Fungi</taxon>
        <taxon>Dikarya</taxon>
        <taxon>Basidiomycota</taxon>
        <taxon>Agaricomycotina</taxon>
        <taxon>Tremellomycetes</taxon>
        <taxon>Tremellales</taxon>
        <taxon>Cryptococcaceae</taxon>
        <taxon>Kwoniella</taxon>
    </lineage>
</organism>
<gene>
    <name evidence="2" type="ORF">I303_05419</name>
    <name evidence="3" type="ORF">I303_105136</name>
</gene>
<reference evidence="2" key="1">
    <citation type="submission" date="2013-07" db="EMBL/GenBank/DDBJ databases">
        <title>The Genome Sequence of Cryptococcus dejecticola CBS10117.</title>
        <authorList>
            <consortium name="The Broad Institute Genome Sequencing Platform"/>
            <person name="Cuomo C."/>
            <person name="Litvintseva A."/>
            <person name="Chen Y."/>
            <person name="Heitman J."/>
            <person name="Sun S."/>
            <person name="Springer D."/>
            <person name="Dromer F."/>
            <person name="Young S.K."/>
            <person name="Zeng Q."/>
            <person name="Gargeya S."/>
            <person name="Fitzgerald M."/>
            <person name="Abouelleil A."/>
            <person name="Alvarado L."/>
            <person name="Berlin A.M."/>
            <person name="Chapman S.B."/>
            <person name="Dewar J."/>
            <person name="Goldberg J."/>
            <person name="Griggs A."/>
            <person name="Gujja S."/>
            <person name="Hansen M."/>
            <person name="Howarth C."/>
            <person name="Imamovic A."/>
            <person name="Larimer J."/>
            <person name="McCowan C."/>
            <person name="Murphy C."/>
            <person name="Pearson M."/>
            <person name="Priest M."/>
            <person name="Roberts A."/>
            <person name="Saif S."/>
            <person name="Shea T."/>
            <person name="Sykes S."/>
            <person name="Wortman J."/>
            <person name="Nusbaum C."/>
            <person name="Birren B."/>
        </authorList>
    </citation>
    <scope>NUCLEOTIDE SEQUENCE [LARGE SCALE GENOMIC DNA]</scope>
    <source>
        <strain evidence="2">CBS 10117</strain>
    </source>
</reference>
<dbReference type="OrthoDB" id="2564667at2759"/>
<evidence type="ECO:0000313" key="4">
    <source>
        <dbReference type="Proteomes" id="UP000078595"/>
    </source>
</evidence>
<evidence type="ECO:0000313" key="3">
    <source>
        <dbReference type="EMBL" id="WWC62540.1"/>
    </source>
</evidence>
<proteinExistence type="predicted"/>
<reference evidence="3" key="2">
    <citation type="submission" date="2013-07" db="EMBL/GenBank/DDBJ databases">
        <authorList>
            <consortium name="The Broad Institute Genome Sequencing Platform"/>
            <person name="Cuomo C."/>
            <person name="Litvintseva A."/>
            <person name="Chen Y."/>
            <person name="Heitman J."/>
            <person name="Sun S."/>
            <person name="Springer D."/>
            <person name="Dromer F."/>
            <person name="Young S.K."/>
            <person name="Zeng Q."/>
            <person name="Gargeya S."/>
            <person name="Fitzgerald M."/>
            <person name="Abouelleil A."/>
            <person name="Alvarado L."/>
            <person name="Berlin A.M."/>
            <person name="Chapman S.B."/>
            <person name="Dewar J."/>
            <person name="Goldberg J."/>
            <person name="Griggs A."/>
            <person name="Gujja S."/>
            <person name="Hansen M."/>
            <person name="Howarth C."/>
            <person name="Imamovic A."/>
            <person name="Larimer J."/>
            <person name="McCowan C."/>
            <person name="Murphy C."/>
            <person name="Pearson M."/>
            <person name="Priest M."/>
            <person name="Roberts A."/>
            <person name="Saif S."/>
            <person name="Shea T."/>
            <person name="Sykes S."/>
            <person name="Wortman J."/>
            <person name="Nusbaum C."/>
            <person name="Birren B."/>
        </authorList>
    </citation>
    <scope>NUCLEOTIDE SEQUENCE</scope>
    <source>
        <strain evidence="3">CBS 10117</strain>
    </source>
</reference>
<dbReference type="EMBL" id="CP144535">
    <property type="protein sequence ID" value="WWC62540.1"/>
    <property type="molecule type" value="Genomic_DNA"/>
</dbReference>
<dbReference type="VEuPathDB" id="FungiDB:I303_05419"/>
<dbReference type="PANTHER" id="PTHR33050:SF7">
    <property type="entry name" value="RIBONUCLEASE H"/>
    <property type="match status" value="1"/>
</dbReference>
<dbReference type="KEGG" id="kdj:28969118"/>
<dbReference type="EMBL" id="KI894032">
    <property type="protein sequence ID" value="OBR84560.1"/>
    <property type="molecule type" value="Genomic_DNA"/>
</dbReference>
<protein>
    <submittedName>
        <fullName evidence="2">Uncharacterized protein</fullName>
    </submittedName>
</protein>
<evidence type="ECO:0000256" key="1">
    <source>
        <dbReference type="SAM" id="MobiDB-lite"/>
    </source>
</evidence>
<accession>A0A1A6A3C6</accession>
<feature type="compositionally biased region" description="Polar residues" evidence="1">
    <location>
        <begin position="276"/>
        <end position="296"/>
    </location>
</feature>
<dbReference type="AlphaFoldDB" id="A0A1A6A3C6"/>
<dbReference type="InterPro" id="IPR052055">
    <property type="entry name" value="Hepadnavirus_pol/RT"/>
</dbReference>
<keyword evidence="4" id="KW-1185">Reference proteome</keyword>
<dbReference type="RefSeq" id="XP_018262402.1">
    <property type="nucleotide sequence ID" value="XM_018408711.1"/>
</dbReference>
<dbReference type="PANTHER" id="PTHR33050">
    <property type="entry name" value="REVERSE TRANSCRIPTASE DOMAIN-CONTAINING PROTEIN"/>
    <property type="match status" value="1"/>
</dbReference>
<feature type="region of interest" description="Disordered" evidence="1">
    <location>
        <begin position="276"/>
        <end position="305"/>
    </location>
</feature>
<evidence type="ECO:0000313" key="2">
    <source>
        <dbReference type="EMBL" id="OBR84560.1"/>
    </source>
</evidence>